<dbReference type="OrthoDB" id="10290761at2759"/>
<keyword evidence="2" id="KW-1185">Reference proteome</keyword>
<dbReference type="Proteomes" id="UP000001307">
    <property type="component" value="Unassembled WGS sequence"/>
</dbReference>
<gene>
    <name evidence="1" type="ORF">GSOID_T00007787001</name>
</gene>
<proteinExistence type="predicted"/>
<dbReference type="Pfam" id="PF05811">
    <property type="entry name" value="DUF842"/>
    <property type="match status" value="1"/>
</dbReference>
<reference evidence="1" key="1">
    <citation type="journal article" date="2010" name="Science">
        <title>Plasticity of animal genome architecture unmasked by rapid evolution of a pelagic tunicate.</title>
        <authorList>
            <person name="Denoeud F."/>
            <person name="Henriet S."/>
            <person name="Mungpakdee S."/>
            <person name="Aury J.M."/>
            <person name="Da Silva C."/>
            <person name="Brinkmann H."/>
            <person name="Mikhaleva J."/>
            <person name="Olsen L.C."/>
            <person name="Jubin C."/>
            <person name="Canestro C."/>
            <person name="Bouquet J.M."/>
            <person name="Danks G."/>
            <person name="Poulain J."/>
            <person name="Campsteijn C."/>
            <person name="Adamski M."/>
            <person name="Cross I."/>
            <person name="Yadetie F."/>
            <person name="Muffato M."/>
            <person name="Louis A."/>
            <person name="Butcher S."/>
            <person name="Tsagkogeorga G."/>
            <person name="Konrad A."/>
            <person name="Singh S."/>
            <person name="Jensen M.F."/>
            <person name="Cong E.H."/>
            <person name="Eikeseth-Otteraa H."/>
            <person name="Noel B."/>
            <person name="Anthouard V."/>
            <person name="Porcel B.M."/>
            <person name="Kachouri-Lafond R."/>
            <person name="Nishino A."/>
            <person name="Ugolini M."/>
            <person name="Chourrout P."/>
            <person name="Nishida H."/>
            <person name="Aasland R."/>
            <person name="Huzurbazar S."/>
            <person name="Westhof E."/>
            <person name="Delsuc F."/>
            <person name="Lehrach H."/>
            <person name="Reinhardt R."/>
            <person name="Weissenbach J."/>
            <person name="Roy S.W."/>
            <person name="Artiguenave F."/>
            <person name="Postlethwait J.H."/>
            <person name="Manak J.R."/>
            <person name="Thompson E.M."/>
            <person name="Jaillon O."/>
            <person name="Du Pasquier L."/>
            <person name="Boudinot P."/>
            <person name="Liberles D.A."/>
            <person name="Volff J.N."/>
            <person name="Philippe H."/>
            <person name="Lenhard B."/>
            <person name="Roest Crollius H."/>
            <person name="Wincker P."/>
            <person name="Chourrout D."/>
        </authorList>
    </citation>
    <scope>NUCLEOTIDE SEQUENCE [LARGE SCALE GENOMIC DNA]</scope>
</reference>
<dbReference type="InParanoid" id="E4XCC9"/>
<protein>
    <submittedName>
        <fullName evidence="1">Uncharacterized protein</fullName>
    </submittedName>
</protein>
<organism evidence="1">
    <name type="scientific">Oikopleura dioica</name>
    <name type="common">Tunicate</name>
    <dbReference type="NCBI Taxonomy" id="34765"/>
    <lineage>
        <taxon>Eukaryota</taxon>
        <taxon>Metazoa</taxon>
        <taxon>Chordata</taxon>
        <taxon>Tunicata</taxon>
        <taxon>Appendicularia</taxon>
        <taxon>Copelata</taxon>
        <taxon>Oikopleuridae</taxon>
        <taxon>Oikopleura</taxon>
    </lineage>
</organism>
<evidence type="ECO:0000313" key="1">
    <source>
        <dbReference type="EMBL" id="CBY09254.1"/>
    </source>
</evidence>
<dbReference type="EMBL" id="FN653035">
    <property type="protein sequence ID" value="CBY09254.1"/>
    <property type="molecule type" value="Genomic_DNA"/>
</dbReference>
<dbReference type="InterPro" id="IPR008560">
    <property type="entry name" value="DUF842_euk"/>
</dbReference>
<dbReference type="AlphaFoldDB" id="E4XCC9"/>
<evidence type="ECO:0000313" key="2">
    <source>
        <dbReference type="Proteomes" id="UP000001307"/>
    </source>
</evidence>
<name>E4XCC9_OIKDI</name>
<sequence>MEGHAPQEGAQKSENPYLDSDFDFGKENAFMLNEIQSDIAFNLNKIQQKYIYTKMAKMYRCMADCEETESNVREIPRCQAQCAENFVTPARKIIETEVDRVNNMINFELDECIQTARGTVYADSFKEEKREAVNNEYMFCNKIALSAFSSLVKGGKFLEKVGNRLEAETRRDAKIAKSTKKRR</sequence>
<accession>E4XCC9</accession>